<dbReference type="GO" id="GO:0003677">
    <property type="term" value="F:DNA binding"/>
    <property type="evidence" value="ECO:0007669"/>
    <property type="project" value="UniProtKB-KW"/>
</dbReference>
<dbReference type="GO" id="GO:0006950">
    <property type="term" value="P:response to stress"/>
    <property type="evidence" value="ECO:0007669"/>
    <property type="project" value="TreeGrafter"/>
</dbReference>
<proteinExistence type="predicted"/>
<dbReference type="SMART" id="SM00347">
    <property type="entry name" value="HTH_MARR"/>
    <property type="match status" value="1"/>
</dbReference>
<dbReference type="PANTHER" id="PTHR33164:SF57">
    <property type="entry name" value="MARR-FAMILY TRANSCRIPTIONAL REGULATOR"/>
    <property type="match status" value="1"/>
</dbReference>
<keyword evidence="1" id="KW-0805">Transcription regulation</keyword>
<gene>
    <name evidence="5" type="ORF">CVV68_17490</name>
</gene>
<dbReference type="CDD" id="cd00090">
    <property type="entry name" value="HTH_ARSR"/>
    <property type="match status" value="1"/>
</dbReference>
<evidence type="ECO:0000256" key="3">
    <source>
        <dbReference type="ARBA" id="ARBA00023163"/>
    </source>
</evidence>
<dbReference type="AlphaFoldDB" id="A0A2V5L3G9"/>
<dbReference type="InterPro" id="IPR023187">
    <property type="entry name" value="Tscrpt_reg_MarR-type_CS"/>
</dbReference>
<name>A0A2V5L3G9_9MICC</name>
<sequence length="161" mass="17393">MTTGASPQGDGTPPLSNETKAAIEALEVELSLMWRRARVASHTLSRSVHPDLEPAAYGLLSVLLHQGGMRLTELARSIGVGKPSVSRQISFLEGVGLVQKEADPSDGRAQLIELTPKGLAKMREVHDGRQQAFHNLLAHWDTKDLSTLATLIGRLNEDGAR</sequence>
<dbReference type="OrthoDB" id="9154853at2"/>
<evidence type="ECO:0000313" key="5">
    <source>
        <dbReference type="EMBL" id="PYI65668.1"/>
    </source>
</evidence>
<dbReference type="PROSITE" id="PS50995">
    <property type="entry name" value="HTH_MARR_2"/>
    <property type="match status" value="1"/>
</dbReference>
<dbReference type="InterPro" id="IPR039422">
    <property type="entry name" value="MarR/SlyA-like"/>
</dbReference>
<dbReference type="InterPro" id="IPR036388">
    <property type="entry name" value="WH-like_DNA-bd_sf"/>
</dbReference>
<dbReference type="SUPFAM" id="SSF46785">
    <property type="entry name" value="Winged helix' DNA-binding domain"/>
    <property type="match status" value="1"/>
</dbReference>
<keyword evidence="2" id="KW-0238">DNA-binding</keyword>
<protein>
    <submittedName>
        <fullName evidence="5">MarR family transcriptional regulator</fullName>
    </submittedName>
</protein>
<dbReference type="Proteomes" id="UP000247832">
    <property type="component" value="Unassembled WGS sequence"/>
</dbReference>
<evidence type="ECO:0000256" key="2">
    <source>
        <dbReference type="ARBA" id="ARBA00023125"/>
    </source>
</evidence>
<dbReference type="GO" id="GO:0003700">
    <property type="term" value="F:DNA-binding transcription factor activity"/>
    <property type="evidence" value="ECO:0007669"/>
    <property type="project" value="InterPro"/>
</dbReference>
<evidence type="ECO:0000256" key="1">
    <source>
        <dbReference type="ARBA" id="ARBA00023015"/>
    </source>
</evidence>
<dbReference type="InterPro" id="IPR000835">
    <property type="entry name" value="HTH_MarR-typ"/>
</dbReference>
<dbReference type="Gene3D" id="1.10.10.10">
    <property type="entry name" value="Winged helix-like DNA-binding domain superfamily/Winged helix DNA-binding domain"/>
    <property type="match status" value="1"/>
</dbReference>
<evidence type="ECO:0000259" key="4">
    <source>
        <dbReference type="PROSITE" id="PS50995"/>
    </source>
</evidence>
<accession>A0A2V5L3G9</accession>
<comment type="caution">
    <text evidence="5">The sequence shown here is derived from an EMBL/GenBank/DDBJ whole genome shotgun (WGS) entry which is preliminary data.</text>
</comment>
<dbReference type="EMBL" id="QJVD01000022">
    <property type="protein sequence ID" value="PYI65668.1"/>
    <property type="molecule type" value="Genomic_DNA"/>
</dbReference>
<dbReference type="InterPro" id="IPR011991">
    <property type="entry name" value="ArsR-like_HTH"/>
</dbReference>
<dbReference type="RefSeq" id="WP_110502287.1">
    <property type="nucleotide sequence ID" value="NZ_QJVD01000022.1"/>
</dbReference>
<feature type="domain" description="HTH marR-type" evidence="4">
    <location>
        <begin position="23"/>
        <end position="157"/>
    </location>
</feature>
<reference evidence="5 6" key="1">
    <citation type="submission" date="2018-05" db="EMBL/GenBank/DDBJ databases">
        <title>Genetic diversity of glacier-inhabiting Cryobacterium bacteria in China and description of Cryobacterium mengkeensis sp. nov. and Arthrobacter glacialis sp. nov.</title>
        <authorList>
            <person name="Liu Q."/>
            <person name="Xin Y.-H."/>
        </authorList>
    </citation>
    <scope>NUCLEOTIDE SEQUENCE [LARGE SCALE GENOMIC DNA]</scope>
    <source>
        <strain evidence="5 6">LI2</strain>
    </source>
</reference>
<dbReference type="PROSITE" id="PS01117">
    <property type="entry name" value="HTH_MARR_1"/>
    <property type="match status" value="1"/>
</dbReference>
<keyword evidence="6" id="KW-1185">Reference proteome</keyword>
<dbReference type="Pfam" id="PF01047">
    <property type="entry name" value="MarR"/>
    <property type="match status" value="1"/>
</dbReference>
<dbReference type="PANTHER" id="PTHR33164">
    <property type="entry name" value="TRANSCRIPTIONAL REGULATOR, MARR FAMILY"/>
    <property type="match status" value="1"/>
</dbReference>
<organism evidence="5 6">
    <name type="scientific">Arthrobacter livingstonensis</name>
    <dbReference type="NCBI Taxonomy" id="670078"/>
    <lineage>
        <taxon>Bacteria</taxon>
        <taxon>Bacillati</taxon>
        <taxon>Actinomycetota</taxon>
        <taxon>Actinomycetes</taxon>
        <taxon>Micrococcales</taxon>
        <taxon>Micrococcaceae</taxon>
        <taxon>Arthrobacter</taxon>
    </lineage>
</organism>
<evidence type="ECO:0000313" key="6">
    <source>
        <dbReference type="Proteomes" id="UP000247832"/>
    </source>
</evidence>
<dbReference type="PRINTS" id="PR00598">
    <property type="entry name" value="HTHMARR"/>
</dbReference>
<dbReference type="InterPro" id="IPR036390">
    <property type="entry name" value="WH_DNA-bd_sf"/>
</dbReference>
<keyword evidence="3" id="KW-0804">Transcription</keyword>